<sequence length="277" mass="30344">MAAPPNAFSSELQKWIYNRSVGSIFFITIGPKASAINALIALMNKVETVPAEKRAAELDLRGQNCTGVVVEEADDHLKILTCAHLMQHVFKSSEPLSLKDACSLFSVRVLCDHYEQSFRGQSRIRARVYAPASMIGIDCEKDLLLLHVYRPDIKNLGRRCTNSHQGLILSPTPPEAFDKCAMISWPPGLPRTAVEGSISHPSRTVRDLELVNTVGYTMNLTQVVIASEKGSSGAPLLDGNGRIIGLLHGGFGGQFTYFISHADIGCFLRRHHVVHGI</sequence>
<accession>A0A9R0Q246</accession>
<dbReference type="Pfam" id="PF13365">
    <property type="entry name" value="Trypsin_2"/>
    <property type="match status" value="1"/>
</dbReference>
<evidence type="ECO:0000313" key="2">
    <source>
        <dbReference type="Proteomes" id="UP000324705"/>
    </source>
</evidence>
<dbReference type="Gramene" id="TRITD1Av1G034400.1">
    <property type="protein sequence ID" value="TRITD1Av1G034400.1"/>
    <property type="gene ID" value="TRITD1Av1G034400"/>
</dbReference>
<protein>
    <recommendedName>
        <fullName evidence="3">Serine protease</fullName>
    </recommendedName>
</protein>
<gene>
    <name evidence="1" type="ORF">TRITD_1Av1G034400</name>
</gene>
<name>A0A9R0Q246_TRITD</name>
<dbReference type="SUPFAM" id="SSF50494">
    <property type="entry name" value="Trypsin-like serine proteases"/>
    <property type="match status" value="1"/>
</dbReference>
<dbReference type="AlphaFoldDB" id="A0A9R0Q246"/>
<organism evidence="1 2">
    <name type="scientific">Triticum turgidum subsp. durum</name>
    <name type="common">Durum wheat</name>
    <name type="synonym">Triticum durum</name>
    <dbReference type="NCBI Taxonomy" id="4567"/>
    <lineage>
        <taxon>Eukaryota</taxon>
        <taxon>Viridiplantae</taxon>
        <taxon>Streptophyta</taxon>
        <taxon>Embryophyta</taxon>
        <taxon>Tracheophyta</taxon>
        <taxon>Spermatophyta</taxon>
        <taxon>Magnoliopsida</taxon>
        <taxon>Liliopsida</taxon>
        <taxon>Poales</taxon>
        <taxon>Poaceae</taxon>
        <taxon>BOP clade</taxon>
        <taxon>Pooideae</taxon>
        <taxon>Triticodae</taxon>
        <taxon>Triticeae</taxon>
        <taxon>Triticinae</taxon>
        <taxon>Triticum</taxon>
    </lineage>
</organism>
<dbReference type="Proteomes" id="UP000324705">
    <property type="component" value="Chromosome 1A"/>
</dbReference>
<dbReference type="Gene3D" id="2.40.10.120">
    <property type="match status" value="1"/>
</dbReference>
<dbReference type="OMA" id="SHADIGC"/>
<dbReference type="PANTHER" id="PTHR36141:SF6">
    <property type="entry name" value="SERINE PROTEASE"/>
    <property type="match status" value="1"/>
</dbReference>
<evidence type="ECO:0008006" key="3">
    <source>
        <dbReference type="Google" id="ProtNLM"/>
    </source>
</evidence>
<proteinExistence type="predicted"/>
<dbReference type="InterPro" id="IPR009003">
    <property type="entry name" value="Peptidase_S1_PA"/>
</dbReference>
<reference evidence="1 2" key="1">
    <citation type="submission" date="2017-09" db="EMBL/GenBank/DDBJ databases">
        <authorList>
            <consortium name="International Durum Wheat Genome Sequencing Consortium (IDWGSC)"/>
            <person name="Milanesi L."/>
        </authorList>
    </citation>
    <scope>NUCLEOTIDE SEQUENCE [LARGE SCALE GENOMIC DNA]</scope>
    <source>
        <strain evidence="2">cv. Svevo</strain>
    </source>
</reference>
<keyword evidence="2" id="KW-1185">Reference proteome</keyword>
<dbReference type="PANTHER" id="PTHR36141">
    <property type="entry name" value="OS08G0148500 PROTEIN"/>
    <property type="match status" value="1"/>
</dbReference>
<evidence type="ECO:0000313" key="1">
    <source>
        <dbReference type="EMBL" id="VAH02190.1"/>
    </source>
</evidence>
<dbReference type="EMBL" id="LT934111">
    <property type="protein sequence ID" value="VAH02190.1"/>
    <property type="molecule type" value="Genomic_DNA"/>
</dbReference>